<evidence type="ECO:0000256" key="2">
    <source>
        <dbReference type="SAM" id="Phobius"/>
    </source>
</evidence>
<proteinExistence type="predicted"/>
<feature type="compositionally biased region" description="Acidic residues" evidence="1">
    <location>
        <begin position="754"/>
        <end position="771"/>
    </location>
</feature>
<feature type="compositionally biased region" description="Low complexity" evidence="1">
    <location>
        <begin position="472"/>
        <end position="482"/>
    </location>
</feature>
<evidence type="ECO:0000313" key="3">
    <source>
        <dbReference type="Proteomes" id="UP000887561"/>
    </source>
</evidence>
<feature type="region of interest" description="Disordered" evidence="1">
    <location>
        <begin position="575"/>
        <end position="771"/>
    </location>
</feature>
<evidence type="ECO:0000313" key="4">
    <source>
        <dbReference type="WBParaSite" id="scaffold34739_cov204.g21585"/>
    </source>
</evidence>
<name>A0A915M9M0_MELJA</name>
<feature type="compositionally biased region" description="Polar residues" evidence="1">
    <location>
        <begin position="484"/>
        <end position="498"/>
    </location>
</feature>
<keyword evidence="3" id="KW-1185">Reference proteome</keyword>
<accession>A0A915M9M0</accession>
<dbReference type="Proteomes" id="UP000887561">
    <property type="component" value="Unplaced"/>
</dbReference>
<sequence>MCRLPFAYSLTNKEVKEFHNGSRFTNVSCHSCMEGCVEKTGLEVRWAYDKVGSKEYAVLYVNPIATKMVNYAGIKRDMREKFVEWKHRTEAKYTQPSSCIKNPKENILSPSTWEIAGTSPEPTMNRLLVFHLLPQKATRKRRMMENPFTGFWAYVVIREHPTGPKCDDMIMIFPKSNYKLLTTSVSDNITSTTKDPTDGNTSITTTTNIRDNNGQELTKILTIKPSFKVGLGDHILQGCTMDLLTNLRHEIVFWTGVHNRGGLDACLNESDINSNVLPFAYSLINEDVKKFHNGPLFADGPCRCAEGCVEKTGLEVRWAYDKVGSKENVVLYANPIGTKLIYYIRRECNLNSTYVYFNQTHINQTVPKFHIESLEEYNDRNPQTSNCIKNYKENILSPLTWRIVGTNPEPTMYRLLVFHLLPQKASRKWMVMKNALTGLQEYVVKKEHPEGPKCDDLRIIFSRDNYKLLTTPTPGTSTLKPTQEPITRENTSTLTSPRINDRTDSSPEKAPEITETLTTVSSLTTTITKATTTMTTTTKGSSGFPFFVIIVVILAVIGIGIAVYFFAFNKGSDMEEKDVEASDVTKREDVKGEDQKEEDILGEKNDKTKEEVQKKKDEKVEENKDDVKGDDQKKGHVTEEEKNEDVKKDEQKKEHVEREDQKKEDAEVETKKEHVKGEDQMKENVKEESQKKEFSKIEEKKEDLKENNQRKDEEGDNKAKERIEATAKTVEDSAPTTEGETKEEQSKTENTEDKSEEEEVEKEDETQKDES</sequence>
<dbReference type="AlphaFoldDB" id="A0A915M9M0"/>
<keyword evidence="2" id="KW-0812">Transmembrane</keyword>
<keyword evidence="2" id="KW-0472">Membrane</keyword>
<feature type="compositionally biased region" description="Basic and acidic residues" evidence="1">
    <location>
        <begin position="499"/>
        <end position="512"/>
    </location>
</feature>
<feature type="region of interest" description="Disordered" evidence="1">
    <location>
        <begin position="472"/>
        <end position="512"/>
    </location>
</feature>
<reference evidence="4" key="1">
    <citation type="submission" date="2022-11" db="UniProtKB">
        <authorList>
            <consortium name="WormBaseParasite"/>
        </authorList>
    </citation>
    <scope>IDENTIFICATION</scope>
</reference>
<organism evidence="3 4">
    <name type="scientific">Meloidogyne javanica</name>
    <name type="common">Root-knot nematode worm</name>
    <dbReference type="NCBI Taxonomy" id="6303"/>
    <lineage>
        <taxon>Eukaryota</taxon>
        <taxon>Metazoa</taxon>
        <taxon>Ecdysozoa</taxon>
        <taxon>Nematoda</taxon>
        <taxon>Chromadorea</taxon>
        <taxon>Rhabditida</taxon>
        <taxon>Tylenchina</taxon>
        <taxon>Tylenchomorpha</taxon>
        <taxon>Tylenchoidea</taxon>
        <taxon>Meloidogynidae</taxon>
        <taxon>Meloidogyninae</taxon>
        <taxon>Meloidogyne</taxon>
        <taxon>Meloidogyne incognita group</taxon>
    </lineage>
</organism>
<feature type="transmembrane region" description="Helical" evidence="2">
    <location>
        <begin position="544"/>
        <end position="567"/>
    </location>
</feature>
<feature type="compositionally biased region" description="Basic and acidic residues" evidence="1">
    <location>
        <begin position="739"/>
        <end position="753"/>
    </location>
</feature>
<dbReference type="WBParaSite" id="scaffold34739_cov204.g21585">
    <property type="protein sequence ID" value="scaffold34739_cov204.g21585"/>
    <property type="gene ID" value="scaffold34739_cov204.g21585"/>
</dbReference>
<evidence type="ECO:0000256" key="1">
    <source>
        <dbReference type="SAM" id="MobiDB-lite"/>
    </source>
</evidence>
<keyword evidence="2" id="KW-1133">Transmembrane helix</keyword>
<feature type="compositionally biased region" description="Basic and acidic residues" evidence="1">
    <location>
        <begin position="579"/>
        <end position="731"/>
    </location>
</feature>
<protein>
    <submittedName>
        <fullName evidence="4">Uncharacterized protein</fullName>
    </submittedName>
</protein>